<gene>
    <name evidence="2" type="ORF">LWI29_006353</name>
</gene>
<evidence type="ECO:0008006" key="4">
    <source>
        <dbReference type="Google" id="ProtNLM"/>
    </source>
</evidence>
<keyword evidence="3" id="KW-1185">Reference proteome</keyword>
<name>A0AA39RGF6_ACESA</name>
<evidence type="ECO:0000313" key="3">
    <source>
        <dbReference type="Proteomes" id="UP001168877"/>
    </source>
</evidence>
<dbReference type="PANTHER" id="PTHR48475:SF2">
    <property type="entry name" value="RIBONUCLEASE H"/>
    <property type="match status" value="1"/>
</dbReference>
<comment type="caution">
    <text evidence="2">The sequence shown here is derived from an EMBL/GenBank/DDBJ whole genome shotgun (WGS) entry which is preliminary data.</text>
</comment>
<organism evidence="2 3">
    <name type="scientific">Acer saccharum</name>
    <name type="common">Sugar maple</name>
    <dbReference type="NCBI Taxonomy" id="4024"/>
    <lineage>
        <taxon>Eukaryota</taxon>
        <taxon>Viridiplantae</taxon>
        <taxon>Streptophyta</taxon>
        <taxon>Embryophyta</taxon>
        <taxon>Tracheophyta</taxon>
        <taxon>Spermatophyta</taxon>
        <taxon>Magnoliopsida</taxon>
        <taxon>eudicotyledons</taxon>
        <taxon>Gunneridae</taxon>
        <taxon>Pentapetalae</taxon>
        <taxon>rosids</taxon>
        <taxon>malvids</taxon>
        <taxon>Sapindales</taxon>
        <taxon>Sapindaceae</taxon>
        <taxon>Hippocastanoideae</taxon>
        <taxon>Acereae</taxon>
        <taxon>Acer</taxon>
    </lineage>
</organism>
<protein>
    <recommendedName>
        <fullName evidence="4">RNase H type-1 domain-containing protein</fullName>
    </recommendedName>
</protein>
<dbReference type="AlphaFoldDB" id="A0AA39RGF6"/>
<reference evidence="2" key="1">
    <citation type="journal article" date="2022" name="Plant J.">
        <title>Strategies of tolerance reflected in two North American maple genomes.</title>
        <authorList>
            <person name="McEvoy S.L."/>
            <person name="Sezen U.U."/>
            <person name="Trouern-Trend A."/>
            <person name="McMahon S.M."/>
            <person name="Schaberg P.G."/>
            <person name="Yang J."/>
            <person name="Wegrzyn J.L."/>
            <person name="Swenson N.G."/>
        </authorList>
    </citation>
    <scope>NUCLEOTIDE SEQUENCE</scope>
    <source>
        <strain evidence="2">NS2018</strain>
    </source>
</reference>
<sequence>MDKFVRCSVLRISREHNSQADALAKLASSSELKLPRTVTIFRLLESSITEESVVHAVIPEYGTDGDTWMTPIMKFLQDGALPEEKSASLRVRRQSPRYLLINRVLYRRGYSLPYLRCIAPPQTDLVLQEVHGGTCVHSSLLREHISLLREHSRLLREHTSLLREHISLLREHSRLLREHSSLHKNGAHKPSPGAFKTPPGALKSP</sequence>
<evidence type="ECO:0000256" key="1">
    <source>
        <dbReference type="SAM" id="MobiDB-lite"/>
    </source>
</evidence>
<dbReference type="EMBL" id="JAUESC010000387">
    <property type="protein sequence ID" value="KAK0573318.1"/>
    <property type="molecule type" value="Genomic_DNA"/>
</dbReference>
<proteinExistence type="predicted"/>
<feature type="region of interest" description="Disordered" evidence="1">
    <location>
        <begin position="182"/>
        <end position="205"/>
    </location>
</feature>
<dbReference type="PANTHER" id="PTHR48475">
    <property type="entry name" value="RIBONUCLEASE H"/>
    <property type="match status" value="1"/>
</dbReference>
<dbReference type="Proteomes" id="UP001168877">
    <property type="component" value="Unassembled WGS sequence"/>
</dbReference>
<reference evidence="2" key="2">
    <citation type="submission" date="2023-06" db="EMBL/GenBank/DDBJ databases">
        <authorList>
            <person name="Swenson N.G."/>
            <person name="Wegrzyn J.L."/>
            <person name="Mcevoy S.L."/>
        </authorList>
    </citation>
    <scope>NUCLEOTIDE SEQUENCE</scope>
    <source>
        <strain evidence="2">NS2018</strain>
        <tissue evidence="2">Leaf</tissue>
    </source>
</reference>
<evidence type="ECO:0000313" key="2">
    <source>
        <dbReference type="EMBL" id="KAK0573318.1"/>
    </source>
</evidence>
<accession>A0AA39RGF6</accession>